<comment type="caution">
    <text evidence="2">The sequence shown here is derived from an EMBL/GenBank/DDBJ whole genome shotgun (WGS) entry which is preliminary data.</text>
</comment>
<organism evidence="2 3">
    <name type="scientific">Aliikangiella coralliicola</name>
    <dbReference type="NCBI Taxonomy" id="2592383"/>
    <lineage>
        <taxon>Bacteria</taxon>
        <taxon>Pseudomonadati</taxon>
        <taxon>Pseudomonadota</taxon>
        <taxon>Gammaproteobacteria</taxon>
        <taxon>Oceanospirillales</taxon>
        <taxon>Pleioneaceae</taxon>
        <taxon>Aliikangiella</taxon>
    </lineage>
</organism>
<protein>
    <recommendedName>
        <fullName evidence="1">Bacterial repeat domain-containing protein</fullName>
    </recommendedName>
</protein>
<dbReference type="EMBL" id="VIKS01000003">
    <property type="protein sequence ID" value="TQV88893.1"/>
    <property type="molecule type" value="Genomic_DNA"/>
</dbReference>
<proteinExistence type="predicted"/>
<feature type="domain" description="Bacterial repeat" evidence="1">
    <location>
        <begin position="144"/>
        <end position="221"/>
    </location>
</feature>
<evidence type="ECO:0000259" key="1">
    <source>
        <dbReference type="Pfam" id="PF18998"/>
    </source>
</evidence>
<evidence type="ECO:0000313" key="2">
    <source>
        <dbReference type="EMBL" id="TQV88893.1"/>
    </source>
</evidence>
<dbReference type="OrthoDB" id="6205764at2"/>
<dbReference type="AlphaFoldDB" id="A0A545UHK1"/>
<dbReference type="Proteomes" id="UP000315439">
    <property type="component" value="Unassembled WGS sequence"/>
</dbReference>
<sequence length="1006" mass="105456">MSAQLLAVTQRNILIMLNVQSAGGLNISNYIGAAFLSLFLIACGGGGGGGDDGGGGGTTQYTLTVTVSGSGSVASDDSGIDCGSDCSQAYNSGIMVALTATPAAGYSFSGWSGACTGTSTCQVTMSQNQAVTATFTQDTQPVDYTLTVNNSGGGTVTSQPTGIDCGSDCTESYAENTDVTLTAVANSGFSFSGWSGACSGTSTCQVSMTQNQQVTATFTEDAQPGEFTLVVTNNGGGAVTSDPAGIDCGSDCSQNYMENTDVTLTATADSGYTFTGWSGDCSGTSTCQLSMSENRAATATFTEDTPTEYTLTITKSSGGSVTSQPAGIDCGNDCTEVYATNTSVTLTATPDQGYTFSGWGGDDCTGQSTCALTMNADKAVTATFATSAGALSIADMGMHEVDHGTVFQYQPQINGEFSICRKDMGHDDVKVDSETGAISWDTSGLTFGRGFHIRIKCSSYTESVYAAMVVHVDYSGTSRLRVAGEDGVSEYIRVAGRAMTGGDTIVFPDGVYPVSVSGDATYENAFKRNAPTPGTATQLSTLIARNPGQVVISGTANGNIGKQKNAFEFGDISNVAMVGFQIENVQRSSVTSQGSVNKVLIEFVGAAGAGTNLRSCSNFSEAASGECSNAGMRLNDGNPLFQNSYDWGHNRYGIMTNRTSGSITRRSFVRLDEHKGDQPYGGFSNYCDSAHLSQDNTVFDSLAIAAPHYKNYAGLEAYPATGCENDDATLKTEGLLAVNNDLSLSLMDQKAGPVHVWDYIVSYDSKGTCTPQTGYCGNLLLQADKETHVFNSFFGQAVSFDSSNTRAAFDTNDVVLDAATVAKKDVEGDADVGDMPEYLPESLLYFRGRSDTFYGDTNYDQLTNVRRWPIGGEDIIAAKMRSYDNPNALKVGGGTVHIDGNRGAVAEGESMSEYFWGYINQHIPPLVVRVKDKGASKRVAWEHLSGSRRDAVTGWKVVCATSGNSVLATLAKEELTYNHTGSCSGYAVIAVYADGESGIAYTETAE</sequence>
<name>A0A545UHK1_9GAMM</name>
<reference evidence="2 3" key="1">
    <citation type="submission" date="2019-07" db="EMBL/GenBank/DDBJ databases">
        <title>Draft genome for Aliikangiella sp. M105.</title>
        <authorList>
            <person name="Wang G."/>
        </authorList>
    </citation>
    <scope>NUCLEOTIDE SEQUENCE [LARGE SCALE GENOMIC DNA]</scope>
    <source>
        <strain evidence="2 3">M105</strain>
    </source>
</reference>
<accession>A0A545UHK1</accession>
<feature type="domain" description="Bacterial repeat" evidence="1">
    <location>
        <begin position="61"/>
        <end position="138"/>
    </location>
</feature>
<dbReference type="Pfam" id="PF18998">
    <property type="entry name" value="Flg_new_2"/>
    <property type="match status" value="4"/>
</dbReference>
<dbReference type="InterPro" id="IPR011050">
    <property type="entry name" value="Pectin_lyase_fold/virulence"/>
</dbReference>
<feature type="domain" description="Bacterial repeat" evidence="1">
    <location>
        <begin position="309"/>
        <end position="386"/>
    </location>
</feature>
<dbReference type="SUPFAM" id="SSF51126">
    <property type="entry name" value="Pectin lyase-like"/>
    <property type="match status" value="1"/>
</dbReference>
<evidence type="ECO:0000313" key="3">
    <source>
        <dbReference type="Proteomes" id="UP000315439"/>
    </source>
</evidence>
<dbReference type="InterPro" id="IPR044060">
    <property type="entry name" value="Bacterial_rp_domain"/>
</dbReference>
<keyword evidence="3" id="KW-1185">Reference proteome</keyword>
<feature type="domain" description="Bacterial repeat" evidence="1">
    <location>
        <begin position="228"/>
        <end position="304"/>
    </location>
</feature>
<gene>
    <name evidence="2" type="ORF">FLL46_04990</name>
</gene>